<keyword evidence="3" id="KW-0325">Glycoprotein</keyword>
<dbReference type="SMART" id="SM00216">
    <property type="entry name" value="VWD"/>
    <property type="match status" value="1"/>
</dbReference>
<evidence type="ECO:0000256" key="1">
    <source>
        <dbReference type="ARBA" id="ARBA00022737"/>
    </source>
</evidence>
<protein>
    <recommendedName>
        <fullName evidence="8">Mucin-2</fullName>
    </recommendedName>
</protein>
<evidence type="ECO:0000259" key="4">
    <source>
        <dbReference type="PROSITE" id="PS50184"/>
    </source>
</evidence>
<evidence type="ECO:0000313" key="7">
    <source>
        <dbReference type="Proteomes" id="UP000694389"/>
    </source>
</evidence>
<dbReference type="InterPro" id="IPR001846">
    <property type="entry name" value="VWF_type-D"/>
</dbReference>
<dbReference type="InterPro" id="IPR036084">
    <property type="entry name" value="Ser_inhib-like_sf"/>
</dbReference>
<evidence type="ECO:0008006" key="8">
    <source>
        <dbReference type="Google" id="ProtNLM"/>
    </source>
</evidence>
<dbReference type="AlphaFoldDB" id="A0A8P4KAB3"/>
<reference evidence="6" key="2">
    <citation type="submission" date="2025-09" db="UniProtKB">
        <authorList>
            <consortium name="Ensembl"/>
        </authorList>
    </citation>
    <scope>IDENTIFICATION</scope>
</reference>
<dbReference type="SUPFAM" id="SSF57567">
    <property type="entry name" value="Serine protease inhibitors"/>
    <property type="match status" value="1"/>
</dbReference>
<dbReference type="PANTHER" id="PTHR11339:SF384">
    <property type="entry name" value="MUCIN-2"/>
    <property type="match status" value="1"/>
</dbReference>
<organism evidence="6 7">
    <name type="scientific">Dicentrarchus labrax</name>
    <name type="common">European seabass</name>
    <name type="synonym">Morone labrax</name>
    <dbReference type="NCBI Taxonomy" id="13489"/>
    <lineage>
        <taxon>Eukaryota</taxon>
        <taxon>Metazoa</taxon>
        <taxon>Chordata</taxon>
        <taxon>Craniata</taxon>
        <taxon>Vertebrata</taxon>
        <taxon>Euteleostomi</taxon>
        <taxon>Actinopterygii</taxon>
        <taxon>Neopterygii</taxon>
        <taxon>Teleostei</taxon>
        <taxon>Neoteleostei</taxon>
        <taxon>Acanthomorphata</taxon>
        <taxon>Eupercaria</taxon>
        <taxon>Moronidae</taxon>
        <taxon>Dicentrarchus</taxon>
    </lineage>
</organism>
<sequence>MLCICRLKHNTYFTGSRMLKVLLWPLQHGESWSSDNCTTDTCDNQRVIKEHVPCKSVTIPTCENGYPPVRVYDEAGCCFHYECRCVCAGWGDPHYQTFDGQYYSFQKNCTYVLVKEIIPEHNLTILIDNENCDASGTVTCAKALIVYYKNYEVILTIQRIPKTKTMVYVNGKLVSPTYSKDGIIITSTGIELRLRIPAIEAVVTFKGLLFSVELPFSLFHNNTEGQCGTCDNNRKNDCRLPNGQIHPSCSEMGHEWHVPDKKKPYCEKPPPPPQPTSKPQPCDPVTCEILISKVFEECHKVIPPNPFYEACKFDVCHTNSSVGCSSMEMYAMLCAEVSVCVAWRNATNGQCDYKCPENKVYKPCGPTVVPTCNARYNENVLQCQRENGNQNQDCNGFLEGCFCPDGMTLFNPKSDICVSSCCTGPDGQPKQLGETWQSGCQQCVCDEDTLSVQCEPLSCPTQEPITCTEEGEVLVNRTVDCCEKLTYFTFYCLQPGMNFSKSLCESCSCTEAQDPTSKLKAHECHLEQCDKQCAEGYVYEKQPGQCCGSCIKTSCFLDVPGFNSQIIIKSWSPPNDNCTKYDCEKVKDDTSLYNKLLKLHII</sequence>
<dbReference type="Proteomes" id="UP000694389">
    <property type="component" value="Unassembled WGS sequence"/>
</dbReference>
<evidence type="ECO:0000259" key="5">
    <source>
        <dbReference type="PROSITE" id="PS51233"/>
    </source>
</evidence>
<dbReference type="Ensembl" id="ENSDLAT00005082252.1">
    <property type="protein sequence ID" value="ENSDLAP00005071708.1"/>
    <property type="gene ID" value="ENSDLAG00005033118.1"/>
</dbReference>
<keyword evidence="2" id="KW-1015">Disulfide bond</keyword>
<keyword evidence="7" id="KW-1185">Reference proteome</keyword>
<dbReference type="InterPro" id="IPR001007">
    <property type="entry name" value="VWF_dom"/>
</dbReference>
<dbReference type="Pfam" id="PF00094">
    <property type="entry name" value="VWD"/>
    <property type="match status" value="1"/>
</dbReference>
<dbReference type="InterPro" id="IPR050780">
    <property type="entry name" value="Mucin_vWF_Thrombospondin_sf"/>
</dbReference>
<keyword evidence="1" id="KW-0677">Repeat</keyword>
<feature type="domain" description="VWFD" evidence="5">
    <location>
        <begin position="85"/>
        <end position="267"/>
    </location>
</feature>
<proteinExistence type="predicted"/>
<dbReference type="Pfam" id="PF08742">
    <property type="entry name" value="C8"/>
    <property type="match status" value="1"/>
</dbReference>
<dbReference type="Gene3D" id="2.10.25.10">
    <property type="entry name" value="Laminin"/>
    <property type="match status" value="1"/>
</dbReference>
<reference evidence="6" key="1">
    <citation type="submission" date="2025-08" db="UniProtKB">
        <authorList>
            <consortium name="Ensembl"/>
        </authorList>
    </citation>
    <scope>IDENTIFICATION</scope>
</reference>
<dbReference type="PANTHER" id="PTHR11339">
    <property type="entry name" value="EXTRACELLULAR MATRIX GLYCOPROTEIN RELATED"/>
    <property type="match status" value="1"/>
</dbReference>
<dbReference type="PROSITE" id="PS01208">
    <property type="entry name" value="VWFC_1"/>
    <property type="match status" value="1"/>
</dbReference>
<feature type="domain" description="VWFC" evidence="4">
    <location>
        <begin position="420"/>
        <end position="493"/>
    </location>
</feature>
<evidence type="ECO:0000256" key="2">
    <source>
        <dbReference type="ARBA" id="ARBA00023157"/>
    </source>
</evidence>
<evidence type="ECO:0000313" key="6">
    <source>
        <dbReference type="Ensembl" id="ENSDLAP00005071708.1"/>
    </source>
</evidence>
<dbReference type="SMART" id="SM00214">
    <property type="entry name" value="VWC"/>
    <property type="match status" value="2"/>
</dbReference>
<dbReference type="GeneTree" id="ENSGT00940000162219"/>
<dbReference type="InterPro" id="IPR014853">
    <property type="entry name" value="VWF/SSPO/ZAN-like_Cys-rich_dom"/>
</dbReference>
<dbReference type="PROSITE" id="PS51233">
    <property type="entry name" value="VWFD"/>
    <property type="match status" value="1"/>
</dbReference>
<name>A0A8P4KAB3_DICLA</name>
<dbReference type="SMART" id="SM00832">
    <property type="entry name" value="C8"/>
    <property type="match status" value="1"/>
</dbReference>
<evidence type="ECO:0000256" key="3">
    <source>
        <dbReference type="ARBA" id="ARBA00023180"/>
    </source>
</evidence>
<accession>A0A8P4KAB3</accession>
<dbReference type="PROSITE" id="PS50184">
    <property type="entry name" value="VWFC_2"/>
    <property type="match status" value="1"/>
</dbReference>